<protein>
    <submittedName>
        <fullName evidence="2">Uncharacterized protein</fullName>
    </submittedName>
</protein>
<reference evidence="2" key="1">
    <citation type="submission" date="2013-04" db="EMBL/GenBank/DDBJ databases">
        <title>The genome sequencing project of 58 acetic acid bacteria.</title>
        <authorList>
            <person name="Okamoto-Kainuma A."/>
            <person name="Ishikawa M."/>
            <person name="Umino S."/>
            <person name="Koizumi Y."/>
            <person name="Shiwa Y."/>
            <person name="Yoshikawa H."/>
            <person name="Matsutani M."/>
            <person name="Matsushita K."/>
        </authorList>
    </citation>
    <scope>NUCLEOTIDE SEQUENCE</scope>
    <source>
        <strain evidence="2">NRIC 0535</strain>
    </source>
</reference>
<keyword evidence="1" id="KW-0812">Transmembrane</keyword>
<evidence type="ECO:0000256" key="1">
    <source>
        <dbReference type="SAM" id="Phobius"/>
    </source>
</evidence>
<keyword evidence="3" id="KW-1185">Reference proteome</keyword>
<comment type="caution">
    <text evidence="2">The sequence shown here is derived from an EMBL/GenBank/DDBJ whole genome shotgun (WGS) entry which is preliminary data.</text>
</comment>
<proteinExistence type="predicted"/>
<keyword evidence="1" id="KW-0472">Membrane</keyword>
<evidence type="ECO:0000313" key="3">
    <source>
        <dbReference type="Proteomes" id="UP001062776"/>
    </source>
</evidence>
<dbReference type="RefSeq" id="WP_264814362.1">
    <property type="nucleotide sequence ID" value="NZ_BAPV01000004.1"/>
</dbReference>
<feature type="transmembrane region" description="Helical" evidence="1">
    <location>
        <begin position="63"/>
        <end position="85"/>
    </location>
</feature>
<keyword evidence="1" id="KW-1133">Transmembrane helix</keyword>
<gene>
    <name evidence="2" type="ORF">AA0535_0528</name>
</gene>
<dbReference type="Proteomes" id="UP001062776">
    <property type="component" value="Unassembled WGS sequence"/>
</dbReference>
<accession>A0ABQ0PY85</accession>
<sequence length="101" mass="10810">MIVIAALALWFVALSFHALLQAKLCRIMALPVLPHLPLHLGRLVLPLVALWLCLRLGTVPGVLTWFGTASVAGIIASLALTAISLRQPGRRNLGDRTADAL</sequence>
<organism evidence="2 3">
    <name type="scientific">Asaia krungthepensis NRIC 0535</name>
    <dbReference type="NCBI Taxonomy" id="1307925"/>
    <lineage>
        <taxon>Bacteria</taxon>
        <taxon>Pseudomonadati</taxon>
        <taxon>Pseudomonadota</taxon>
        <taxon>Alphaproteobacteria</taxon>
        <taxon>Acetobacterales</taxon>
        <taxon>Acetobacteraceae</taxon>
        <taxon>Asaia</taxon>
    </lineage>
</organism>
<evidence type="ECO:0000313" key="2">
    <source>
        <dbReference type="EMBL" id="GBQ84561.1"/>
    </source>
</evidence>
<feature type="transmembrane region" description="Helical" evidence="1">
    <location>
        <begin position="38"/>
        <end position="56"/>
    </location>
</feature>
<dbReference type="EMBL" id="BAPV01000004">
    <property type="protein sequence ID" value="GBQ84561.1"/>
    <property type="molecule type" value="Genomic_DNA"/>
</dbReference>
<name>A0ABQ0PY85_9PROT</name>